<gene>
    <name evidence="5" type="ORF">AVDCRST_MAG47-2551</name>
</gene>
<dbReference type="PANTHER" id="PTHR44196">
    <property type="entry name" value="DEHYDROGENASE/REDUCTASE SDR FAMILY MEMBER 7B"/>
    <property type="match status" value="1"/>
</dbReference>
<comment type="similarity">
    <text evidence="1 3">Belongs to the short-chain dehydrogenases/reductases (SDR) family.</text>
</comment>
<organism evidence="5">
    <name type="scientific">uncultured Nocardioidaceae bacterium</name>
    <dbReference type="NCBI Taxonomy" id="253824"/>
    <lineage>
        <taxon>Bacteria</taxon>
        <taxon>Bacillati</taxon>
        <taxon>Actinomycetota</taxon>
        <taxon>Actinomycetes</taxon>
        <taxon>Propionibacteriales</taxon>
        <taxon>Nocardioidaceae</taxon>
        <taxon>environmental samples</taxon>
    </lineage>
</organism>
<dbReference type="Pfam" id="PF00106">
    <property type="entry name" value="adh_short"/>
    <property type="match status" value="1"/>
</dbReference>
<keyword evidence="2" id="KW-0560">Oxidoreductase</keyword>
<dbReference type="InterPro" id="IPR020904">
    <property type="entry name" value="Sc_DH/Rdtase_CS"/>
</dbReference>
<dbReference type="GO" id="GO:0016020">
    <property type="term" value="C:membrane"/>
    <property type="evidence" value="ECO:0007669"/>
    <property type="project" value="TreeGrafter"/>
</dbReference>
<name>A0A6J4NF29_9ACTN</name>
<evidence type="ECO:0000259" key="4">
    <source>
        <dbReference type="SMART" id="SM00822"/>
    </source>
</evidence>
<dbReference type="SMART" id="SM00822">
    <property type="entry name" value="PKS_KR"/>
    <property type="match status" value="1"/>
</dbReference>
<dbReference type="PROSITE" id="PS00061">
    <property type="entry name" value="ADH_SHORT"/>
    <property type="match status" value="1"/>
</dbReference>
<dbReference type="InterPro" id="IPR002347">
    <property type="entry name" value="SDR_fam"/>
</dbReference>
<dbReference type="EMBL" id="CADCUK010000162">
    <property type="protein sequence ID" value="CAA9386005.1"/>
    <property type="molecule type" value="Genomic_DNA"/>
</dbReference>
<dbReference type="PRINTS" id="PR00081">
    <property type="entry name" value="GDHRDH"/>
</dbReference>
<feature type="domain" description="Ketoreductase" evidence="4">
    <location>
        <begin position="16"/>
        <end position="216"/>
    </location>
</feature>
<dbReference type="Gene3D" id="3.40.50.720">
    <property type="entry name" value="NAD(P)-binding Rossmann-like Domain"/>
    <property type="match status" value="1"/>
</dbReference>
<accession>A0A6J4NF29</accession>
<protein>
    <recommendedName>
        <fullName evidence="4">Ketoreductase domain-containing protein</fullName>
    </recommendedName>
</protein>
<proteinExistence type="inferred from homology"/>
<reference evidence="5" key="1">
    <citation type="submission" date="2020-02" db="EMBL/GenBank/DDBJ databases">
        <authorList>
            <person name="Meier V. D."/>
        </authorList>
    </citation>
    <scope>NUCLEOTIDE SEQUENCE</scope>
    <source>
        <strain evidence="5">AVDCRST_MAG47</strain>
    </source>
</reference>
<evidence type="ECO:0000313" key="5">
    <source>
        <dbReference type="EMBL" id="CAA9386005.1"/>
    </source>
</evidence>
<dbReference type="SUPFAM" id="SSF51735">
    <property type="entry name" value="NAD(P)-binding Rossmann-fold domains"/>
    <property type="match status" value="1"/>
</dbReference>
<dbReference type="AlphaFoldDB" id="A0A6J4NF29"/>
<evidence type="ECO:0000256" key="2">
    <source>
        <dbReference type="ARBA" id="ARBA00023002"/>
    </source>
</evidence>
<dbReference type="PRINTS" id="PR00080">
    <property type="entry name" value="SDRFAMILY"/>
</dbReference>
<dbReference type="PANTHER" id="PTHR44196:SF1">
    <property type="entry name" value="DEHYDROGENASE_REDUCTASE SDR FAMILY MEMBER 7B"/>
    <property type="match status" value="1"/>
</dbReference>
<evidence type="ECO:0000256" key="3">
    <source>
        <dbReference type="RuleBase" id="RU000363"/>
    </source>
</evidence>
<evidence type="ECO:0000256" key="1">
    <source>
        <dbReference type="ARBA" id="ARBA00006484"/>
    </source>
</evidence>
<dbReference type="GO" id="GO:0016491">
    <property type="term" value="F:oxidoreductase activity"/>
    <property type="evidence" value="ECO:0007669"/>
    <property type="project" value="UniProtKB-KW"/>
</dbReference>
<dbReference type="InterPro" id="IPR036291">
    <property type="entry name" value="NAD(P)-bd_dom_sf"/>
</dbReference>
<dbReference type="InterPro" id="IPR057326">
    <property type="entry name" value="KR_dom"/>
</dbReference>
<sequence>MRPFSFLVRPARRSPRVVVVTGASSGIGLAVAQQAAAEGDHVVLVARDEASLDLAAKECERAGAASTLVVPTDVGDDDAVQRCIAQVLDRHGRVDAVVNSAGVVAYGRAEEVPAEVFDGVLRTNLSGSMNVARHVLPVLLEQRHGSLVLVGSVIGHIAAPGMTPYAVSKWGVRALAHQLQIENRDAGDVHISYVAPGGVNTPIYEQAGNYAGWAGRPPPPAISPERVAKVIHDRIDSPRKRSQVGPANDIMRLGFTLLPGVYDVLVGPLMKLAALDATRPLEPHTGNVLGSQPGLNRLRGDQVASIIAIPRNVVTRLGDLARSAQ</sequence>